<feature type="signal peptide" evidence="4">
    <location>
        <begin position="1"/>
        <end position="21"/>
    </location>
</feature>
<dbReference type="Ensembl" id="ENSNFUT00015004209.1">
    <property type="protein sequence ID" value="ENSNFUP00015003981.1"/>
    <property type="gene ID" value="ENSNFUG00015001998.1"/>
</dbReference>
<dbReference type="PANTHER" id="PTHR15583:SF10">
    <property type="entry name" value="INTERLEUKIN-17 RECEPTOR E-LIKE-RELATED"/>
    <property type="match status" value="1"/>
</dbReference>
<dbReference type="OMA" id="CSQGLQC"/>
<accession>A0A1A8A6B1</accession>
<evidence type="ECO:0000313" key="6">
    <source>
        <dbReference type="EMBL" id="KAF7229004.1"/>
    </source>
</evidence>
<keyword evidence="3" id="KW-0812">Transmembrane</keyword>
<feature type="domain" description="Interleukin-17 receptor C/E N-terminal" evidence="5">
    <location>
        <begin position="135"/>
        <end position="439"/>
    </location>
</feature>
<dbReference type="EMBL" id="JAAVVJ010000002">
    <property type="protein sequence ID" value="KAF7229004.1"/>
    <property type="molecule type" value="Genomic_DNA"/>
</dbReference>
<dbReference type="InterPro" id="IPR039465">
    <property type="entry name" value="IL-17_rcpt-like"/>
</dbReference>
<reference evidence="8" key="1">
    <citation type="submission" date="2014-08" db="EMBL/GenBank/DDBJ databases">
        <authorList>
            <person name="Senf B."/>
            <person name="Petzold A."/>
            <person name="Downie B.R."/>
            <person name="Koch P."/>
            <person name="Platzer M."/>
        </authorList>
    </citation>
    <scope>NUCLEOTIDE SEQUENCE [LARGE SCALE GENOMIC DNA]</scope>
    <source>
        <strain evidence="8">GRZ</strain>
    </source>
</reference>
<keyword evidence="9" id="KW-1185">Reference proteome</keyword>
<dbReference type="KEGG" id="nfu:107383944"/>
<keyword evidence="3" id="KW-1133">Transmembrane helix</keyword>
<evidence type="ECO:0000259" key="5">
    <source>
        <dbReference type="Pfam" id="PF15037"/>
    </source>
</evidence>
<dbReference type="Bgee" id="ENSNFUG00015001998">
    <property type="expression patterns" value="Expressed in zone of skin and 1 other cell type or tissue"/>
</dbReference>
<dbReference type="GeneTree" id="ENSGT00940000162605"/>
<reference evidence="7" key="3">
    <citation type="submission" date="2016-06" db="EMBL/GenBank/DDBJ databases">
        <title>The genome of a short-lived fish provides insights into sex chromosome evolution and the genetic control of aging.</title>
        <authorList>
            <person name="Reichwald K."/>
            <person name="Felder M."/>
            <person name="Petzold A."/>
            <person name="Koch P."/>
            <person name="Groth M."/>
            <person name="Platzer M."/>
        </authorList>
    </citation>
    <scope>NUCLEOTIDE SEQUENCE</scope>
    <source>
        <tissue evidence="7">Brain</tissue>
    </source>
</reference>
<keyword evidence="3" id="KW-0472">Membrane</keyword>
<dbReference type="RefSeq" id="XP_015812355.1">
    <property type="nucleotide sequence ID" value="XM_015956869.1"/>
</dbReference>
<dbReference type="OrthoDB" id="9877324at2759"/>
<protein>
    <submittedName>
        <fullName evidence="6 7">Interleukin 17 receptor E</fullName>
    </submittedName>
</protein>
<proteinExistence type="predicted"/>
<dbReference type="Pfam" id="PF15037">
    <property type="entry name" value="IL17_R_N"/>
    <property type="match status" value="1"/>
</dbReference>
<dbReference type="PANTHER" id="PTHR15583">
    <property type="entry name" value="INTERLEUKIN-17 RECEPTOR"/>
    <property type="match status" value="1"/>
</dbReference>
<evidence type="ECO:0000256" key="1">
    <source>
        <dbReference type="ARBA" id="ARBA00022729"/>
    </source>
</evidence>
<gene>
    <name evidence="7" type="primary">CU179703.1</name>
    <name evidence="6 8" type="synonym">il17rel</name>
    <name evidence="6" type="ORF">G4P62_000851</name>
</gene>
<dbReference type="InterPro" id="IPR027841">
    <property type="entry name" value="IL-17_rcpt_C/E_N"/>
</dbReference>
<name>A0A1A8A6B1_NOTFU</name>
<dbReference type="EMBL" id="HADY01012139">
    <property type="protein sequence ID" value="SBP50624.1"/>
    <property type="molecule type" value="Transcribed_RNA"/>
</dbReference>
<feature type="compositionally biased region" description="Polar residues" evidence="2">
    <location>
        <begin position="504"/>
        <end position="516"/>
    </location>
</feature>
<keyword evidence="7" id="KW-0675">Receptor</keyword>
<reference evidence="6" key="4">
    <citation type="submission" date="2020-03" db="EMBL/GenBank/DDBJ databases">
        <title>Intra-Species Differences in Population Size shape Life History and Genome Evolution.</title>
        <authorList>
            <person name="Willemsen D."/>
            <person name="Cui R."/>
            <person name="Valenzano D.R."/>
        </authorList>
    </citation>
    <scope>NUCLEOTIDE SEQUENCE</scope>
    <source>
        <strain evidence="6">GRZ</strain>
        <tissue evidence="6">Whole</tissue>
    </source>
</reference>
<feature type="region of interest" description="Disordered" evidence="2">
    <location>
        <begin position="497"/>
        <end position="516"/>
    </location>
</feature>
<keyword evidence="1 4" id="KW-0732">Signal</keyword>
<evidence type="ECO:0000313" key="9">
    <source>
        <dbReference type="Proteomes" id="UP000694548"/>
    </source>
</evidence>
<reference evidence="8" key="5">
    <citation type="submission" date="2025-05" db="UniProtKB">
        <authorList>
            <consortium name="Ensembl"/>
        </authorList>
    </citation>
    <scope>IDENTIFICATION</scope>
</reference>
<feature type="chain" id="PRO_5044554915" evidence="4">
    <location>
        <begin position="22"/>
        <end position="543"/>
    </location>
</feature>
<feature type="transmembrane region" description="Helical" evidence="3">
    <location>
        <begin position="462"/>
        <end position="486"/>
    </location>
</feature>
<evidence type="ECO:0000256" key="2">
    <source>
        <dbReference type="SAM" id="MobiDB-lite"/>
    </source>
</evidence>
<dbReference type="Proteomes" id="UP000694548">
    <property type="component" value="Chromosome sgr01"/>
</dbReference>
<dbReference type="CTD" id="400935"/>
<evidence type="ECO:0000256" key="3">
    <source>
        <dbReference type="SAM" id="Phobius"/>
    </source>
</evidence>
<sequence length="543" mass="60414">MKMIFWFALLVSQSTLNGAAAESTQLERIASCHTRCSKGLNYRIKPDYWFSPGCQIPAEGLSSSVFQHVNISTVMKCERKQKCTLHLKVQTLLLLSESIHGVSFCTVSAGMMTDCQSVVFTKASRKKLSRFPVTVENDCTEVSPNQQLQVTVKTIPDYCNISWTTTYLTPECNSEDLRMNVPECITGRLSYVENPEKKELEIHVSDMLEGHDYHLRLCHKDFICLGTGAKTLMHKEKSNKSAILQYSRPLPCLCIEGWSAVMDAPRVQVCPFKDRLEELWFKITFDSAEEALTWKPACPISAVAGLCEKREDGNCMDLPDSLQNVSRERLTFAKVDPHPDLCMKFSVGSQSWIRCPFAGTIKAWEVVVTREQGQEDLQLQSMVTATFSVGLCTKSGGSSKCQTTKTKTVHVEEQKAVNLELTGLQCSSCVQVKRLDVKFSPTAVYCFEQCLSKSSHPEALNLTWVILVTAACLSGLIIVALVLHILQTVHQRRKQSTRDACGLTKQTDPSSDSVVSTFQPKAGRVLVPDSPLCGKNEKANLIS</sequence>
<evidence type="ECO:0000313" key="7">
    <source>
        <dbReference type="EMBL" id="SBP50624.1"/>
    </source>
</evidence>
<reference evidence="7" key="2">
    <citation type="submission" date="2016-05" db="EMBL/GenBank/DDBJ databases">
        <authorList>
            <person name="Lavstsen T."/>
            <person name="Jespersen J.S."/>
        </authorList>
    </citation>
    <scope>NUCLEOTIDE SEQUENCE</scope>
    <source>
        <tissue evidence="7">Brain</tissue>
    </source>
</reference>
<evidence type="ECO:0000256" key="4">
    <source>
        <dbReference type="SAM" id="SignalP"/>
    </source>
</evidence>
<dbReference type="GeneID" id="107383944"/>
<evidence type="ECO:0000313" key="8">
    <source>
        <dbReference type="Ensembl" id="ENSNFUP00015003981.1"/>
    </source>
</evidence>
<dbReference type="AlphaFoldDB" id="A0A1A8A6B1"/>
<dbReference type="GO" id="GO:0030368">
    <property type="term" value="F:interleukin-17 receptor activity"/>
    <property type="evidence" value="ECO:0007669"/>
    <property type="project" value="InterPro"/>
</dbReference>
<dbReference type="Proteomes" id="UP000822369">
    <property type="component" value="Chromosome 2"/>
</dbReference>
<organism evidence="7">
    <name type="scientific">Nothobranchius furzeri</name>
    <name type="common">Turquoise killifish</name>
    <dbReference type="NCBI Taxonomy" id="105023"/>
    <lineage>
        <taxon>Eukaryota</taxon>
        <taxon>Metazoa</taxon>
        <taxon>Chordata</taxon>
        <taxon>Craniata</taxon>
        <taxon>Vertebrata</taxon>
        <taxon>Euteleostomi</taxon>
        <taxon>Actinopterygii</taxon>
        <taxon>Neopterygii</taxon>
        <taxon>Teleostei</taxon>
        <taxon>Neoteleostei</taxon>
        <taxon>Acanthomorphata</taxon>
        <taxon>Ovalentaria</taxon>
        <taxon>Atherinomorphae</taxon>
        <taxon>Cyprinodontiformes</taxon>
        <taxon>Nothobranchiidae</taxon>
        <taxon>Nothobranchius</taxon>
    </lineage>
</organism>